<evidence type="ECO:0000256" key="1">
    <source>
        <dbReference type="ARBA" id="ARBA00023125"/>
    </source>
</evidence>
<reference evidence="3 4" key="1">
    <citation type="journal article" date="2014" name="Genome Announc.">
        <title>Draft genome sequences of the altered schaedler flora, a defined bacterial community from gnotobiotic mice.</title>
        <authorList>
            <person name="Wannemuehler M.J."/>
            <person name="Overstreet A.M."/>
            <person name="Ward D.V."/>
            <person name="Phillips G.J."/>
        </authorList>
    </citation>
    <scope>NUCLEOTIDE SEQUENCE [LARGE SCALE GENOMIC DNA]</scope>
    <source>
        <strain evidence="3 4">ASF492</strain>
    </source>
</reference>
<dbReference type="PANTHER" id="PTHR46797">
    <property type="entry name" value="HTH-TYPE TRANSCRIPTIONAL REGULATOR"/>
    <property type="match status" value="1"/>
</dbReference>
<dbReference type="EMBL" id="AQFT01000092">
    <property type="protein sequence ID" value="EMZ24729.1"/>
    <property type="molecule type" value="Genomic_DNA"/>
</dbReference>
<dbReference type="GO" id="GO:0003700">
    <property type="term" value="F:DNA-binding transcription factor activity"/>
    <property type="evidence" value="ECO:0007669"/>
    <property type="project" value="TreeGrafter"/>
</dbReference>
<dbReference type="GO" id="GO:0003677">
    <property type="term" value="F:DNA binding"/>
    <property type="evidence" value="ECO:0007669"/>
    <property type="project" value="UniProtKB-KW"/>
</dbReference>
<accession>N2AJX7</accession>
<dbReference type="OrthoDB" id="9805605at2"/>
<gene>
    <name evidence="3" type="ORF">C823_03033</name>
</gene>
<organism evidence="3 4">
    <name type="scientific">Eubacterium plexicaudatum ASF492</name>
    <dbReference type="NCBI Taxonomy" id="1235802"/>
    <lineage>
        <taxon>Bacteria</taxon>
        <taxon>Bacillati</taxon>
        <taxon>Bacillota</taxon>
        <taxon>Clostridia</taxon>
        <taxon>Eubacteriales</taxon>
        <taxon>Eubacteriaceae</taxon>
        <taxon>Eubacterium</taxon>
    </lineage>
</organism>
<dbReference type="SUPFAM" id="SSF47413">
    <property type="entry name" value="lambda repressor-like DNA-binding domains"/>
    <property type="match status" value="1"/>
</dbReference>
<dbReference type="AlphaFoldDB" id="N2AJX7"/>
<name>N2AJX7_9FIRM</name>
<evidence type="ECO:0000313" key="4">
    <source>
        <dbReference type="Proteomes" id="UP000012589"/>
    </source>
</evidence>
<dbReference type="PANTHER" id="PTHR46797:SF1">
    <property type="entry name" value="METHYLPHOSPHONATE SYNTHASE"/>
    <property type="match status" value="1"/>
</dbReference>
<sequence length="112" mass="12896">MHESDYAKMGSRIRQIRKTKGWSQDKLAKKCGISLNFMGHIERGTRKMSMDTFVSLCRELEINADALLFGAMQPSETAMQGMWGKTESKDDDSYSMYIRIMKSVADIMRTRE</sequence>
<keyword evidence="4" id="KW-1185">Reference proteome</keyword>
<proteinExistence type="predicted"/>
<dbReference type="GO" id="GO:0005829">
    <property type="term" value="C:cytosol"/>
    <property type="evidence" value="ECO:0007669"/>
    <property type="project" value="TreeGrafter"/>
</dbReference>
<evidence type="ECO:0000259" key="2">
    <source>
        <dbReference type="PROSITE" id="PS50943"/>
    </source>
</evidence>
<protein>
    <recommendedName>
        <fullName evidence="2">HTH cro/C1-type domain-containing protein</fullName>
    </recommendedName>
</protein>
<dbReference type="SMART" id="SM00530">
    <property type="entry name" value="HTH_XRE"/>
    <property type="match status" value="1"/>
</dbReference>
<dbReference type="PROSITE" id="PS50943">
    <property type="entry name" value="HTH_CROC1"/>
    <property type="match status" value="1"/>
</dbReference>
<dbReference type="PATRIC" id="fig|1235802.3.peg.3209"/>
<feature type="domain" description="HTH cro/C1-type" evidence="2">
    <location>
        <begin position="13"/>
        <end position="67"/>
    </location>
</feature>
<dbReference type="eggNOG" id="COG1396">
    <property type="taxonomic scope" value="Bacteria"/>
</dbReference>
<dbReference type="HOGENOM" id="CLU_066192_17_6_9"/>
<keyword evidence="1" id="KW-0238">DNA-binding</keyword>
<dbReference type="InterPro" id="IPR010982">
    <property type="entry name" value="Lambda_DNA-bd_dom_sf"/>
</dbReference>
<dbReference type="Pfam" id="PF12844">
    <property type="entry name" value="HTH_19"/>
    <property type="match status" value="1"/>
</dbReference>
<dbReference type="InterPro" id="IPR001387">
    <property type="entry name" value="Cro/C1-type_HTH"/>
</dbReference>
<dbReference type="InterPro" id="IPR050807">
    <property type="entry name" value="TransReg_Diox_bact_type"/>
</dbReference>
<dbReference type="STRING" id="1235802.C823_03033"/>
<comment type="caution">
    <text evidence="3">The sequence shown here is derived from an EMBL/GenBank/DDBJ whole genome shotgun (WGS) entry which is preliminary data.</text>
</comment>
<dbReference type="CDD" id="cd00093">
    <property type="entry name" value="HTH_XRE"/>
    <property type="match status" value="1"/>
</dbReference>
<dbReference type="Gene3D" id="1.10.260.40">
    <property type="entry name" value="lambda repressor-like DNA-binding domains"/>
    <property type="match status" value="1"/>
</dbReference>
<evidence type="ECO:0000313" key="3">
    <source>
        <dbReference type="EMBL" id="EMZ24729.1"/>
    </source>
</evidence>
<dbReference type="Proteomes" id="UP000012589">
    <property type="component" value="Unassembled WGS sequence"/>
</dbReference>